<proteinExistence type="predicted"/>
<dbReference type="SUPFAM" id="SSF55729">
    <property type="entry name" value="Acyl-CoA N-acyltransferases (Nat)"/>
    <property type="match status" value="1"/>
</dbReference>
<comment type="caution">
    <text evidence="1">The sequence shown here is derived from an EMBL/GenBank/DDBJ whole genome shotgun (WGS) entry which is preliminary data.</text>
</comment>
<dbReference type="Gene3D" id="3.40.630.30">
    <property type="match status" value="1"/>
</dbReference>
<gene>
    <name evidence="1" type="ORF">BACCIP111895_03894</name>
</gene>
<sequence>MEESYFISVDYNLHVNEDYDAEYPYLDGWAKITLHDEEGTSKDIGSISFTIFHSNTLDDSSLIHDIADSVSGNMVHLINGFHQFSRASDVSYYEKVLCLNYIKIQKEYRKNSYGSFTISNIIKFSKILNVDFIILQPAPIEGEPEGIERKSIINRLTKFYSKFGFETFTTNFGDPIMIFDLEWYEL</sequence>
<accession>A0ABM9EVJ1</accession>
<dbReference type="InterPro" id="IPR016181">
    <property type="entry name" value="Acyl_CoA_acyltransferase"/>
</dbReference>
<dbReference type="EMBL" id="CALBWS010000031">
    <property type="protein sequence ID" value="CAH2716706.1"/>
    <property type="molecule type" value="Genomic_DNA"/>
</dbReference>
<keyword evidence="2" id="KW-1185">Reference proteome</keyword>
<dbReference type="RefSeq" id="WP_248736946.1">
    <property type="nucleotide sequence ID" value="NZ_CALBWS010000031.1"/>
</dbReference>
<dbReference type="Proteomes" id="UP000838308">
    <property type="component" value="Unassembled WGS sequence"/>
</dbReference>
<organism evidence="1 2">
    <name type="scientific">Neobacillus rhizosphaerae</name>
    <dbReference type="NCBI Taxonomy" id="2880965"/>
    <lineage>
        <taxon>Bacteria</taxon>
        <taxon>Bacillati</taxon>
        <taxon>Bacillota</taxon>
        <taxon>Bacilli</taxon>
        <taxon>Bacillales</taxon>
        <taxon>Bacillaceae</taxon>
        <taxon>Neobacillus</taxon>
    </lineage>
</organism>
<evidence type="ECO:0008006" key="3">
    <source>
        <dbReference type="Google" id="ProtNLM"/>
    </source>
</evidence>
<reference evidence="1" key="1">
    <citation type="submission" date="2022-04" db="EMBL/GenBank/DDBJ databases">
        <authorList>
            <person name="Criscuolo A."/>
        </authorList>
    </citation>
    <scope>NUCLEOTIDE SEQUENCE</scope>
    <source>
        <strain evidence="1">CIP111895</strain>
    </source>
</reference>
<evidence type="ECO:0000313" key="2">
    <source>
        <dbReference type="Proteomes" id="UP000838308"/>
    </source>
</evidence>
<protein>
    <recommendedName>
        <fullName evidence="3">N-acetyltransferase domain-containing protein</fullName>
    </recommendedName>
</protein>
<evidence type="ECO:0000313" key="1">
    <source>
        <dbReference type="EMBL" id="CAH2716706.1"/>
    </source>
</evidence>
<name>A0ABM9EVJ1_9BACI</name>